<gene>
    <name evidence="2" type="ORF">Indivirus_2_21</name>
</gene>
<evidence type="ECO:0000313" key="2">
    <source>
        <dbReference type="EMBL" id="ARF09642.1"/>
    </source>
</evidence>
<proteinExistence type="predicted"/>
<dbReference type="PANTHER" id="PTHR43721">
    <property type="entry name" value="ELONGATION FACTOR TU-RELATED"/>
    <property type="match status" value="1"/>
</dbReference>
<dbReference type="Gene3D" id="3.40.50.300">
    <property type="entry name" value="P-loop containing nucleotide triphosphate hydrolases"/>
    <property type="match status" value="1"/>
</dbReference>
<accession>A0A1V0SD61</accession>
<dbReference type="SUPFAM" id="SSF50447">
    <property type="entry name" value="Translation proteins"/>
    <property type="match status" value="1"/>
</dbReference>
<keyword evidence="2" id="KW-0648">Protein biosynthesis</keyword>
<protein>
    <submittedName>
        <fullName evidence="2">GTP binding translation elongation factor</fullName>
    </submittedName>
</protein>
<keyword evidence="2" id="KW-0251">Elongation factor</keyword>
<dbReference type="InterPro" id="IPR009000">
    <property type="entry name" value="Transl_B-barrel_sf"/>
</dbReference>
<dbReference type="InterPro" id="IPR050055">
    <property type="entry name" value="EF-Tu_GTPase"/>
</dbReference>
<evidence type="ECO:0000259" key="1">
    <source>
        <dbReference type="Pfam" id="PF00009"/>
    </source>
</evidence>
<dbReference type="SUPFAM" id="SSF52540">
    <property type="entry name" value="P-loop containing nucleoside triphosphate hydrolases"/>
    <property type="match status" value="1"/>
</dbReference>
<dbReference type="PANTHER" id="PTHR43721:SF9">
    <property type="entry name" value="GTP-BINDING PROTEIN 1"/>
    <property type="match status" value="1"/>
</dbReference>
<dbReference type="EMBL" id="KY684086">
    <property type="protein sequence ID" value="ARF09642.1"/>
    <property type="molecule type" value="Genomic_DNA"/>
</dbReference>
<dbReference type="GO" id="GO:0005525">
    <property type="term" value="F:GTP binding"/>
    <property type="evidence" value="ECO:0007669"/>
    <property type="project" value="InterPro"/>
</dbReference>
<dbReference type="GO" id="GO:0003924">
    <property type="term" value="F:GTPase activity"/>
    <property type="evidence" value="ECO:0007669"/>
    <property type="project" value="InterPro"/>
</dbReference>
<name>A0A1V0SD61_9VIRU</name>
<dbReference type="Gene3D" id="2.40.30.10">
    <property type="entry name" value="Translation factors"/>
    <property type="match status" value="1"/>
</dbReference>
<dbReference type="Pfam" id="PF00009">
    <property type="entry name" value="GTP_EFTU"/>
    <property type="match status" value="1"/>
</dbReference>
<feature type="domain" description="Tr-type G" evidence="1">
    <location>
        <begin position="122"/>
        <end position="284"/>
    </location>
</feature>
<reference evidence="2" key="1">
    <citation type="journal article" date="2017" name="Science">
        <title>Giant viruses with an expanded complement of translation system components.</title>
        <authorList>
            <person name="Schulz F."/>
            <person name="Yutin N."/>
            <person name="Ivanova N.N."/>
            <person name="Ortega D.R."/>
            <person name="Lee T.K."/>
            <person name="Vierheilig J."/>
            <person name="Daims H."/>
            <person name="Horn M."/>
            <person name="Wagner M."/>
            <person name="Jensen G.J."/>
            <person name="Kyrpides N.C."/>
            <person name="Koonin E.V."/>
            <person name="Woyke T."/>
        </authorList>
    </citation>
    <scope>NUCLEOTIDE SEQUENCE</scope>
    <source>
        <strain evidence="2">ILV1</strain>
    </source>
</reference>
<dbReference type="InterPro" id="IPR027417">
    <property type="entry name" value="P-loop_NTPase"/>
</dbReference>
<dbReference type="InterPro" id="IPR000795">
    <property type="entry name" value="T_Tr_GTP-bd_dom"/>
</dbReference>
<sequence length="476" mass="54927">MDIFQKFPEEIEEGNIEYKRQISNDILRIPEKLVKFKTQLLWRLDEGKQLTGKYEAIYYIGIEDDGNLSNQSIDELNQSIKNFIKIVKLCGASMYSTQIDQKYLYAKLTIQKLDDYISGNEITIALLGASDSGKSTFLGTLTYDIKDDGNGLARSNILRHDHEKQNGITSSIKHEIVGHDNDNKYINYNSNFIYSWEYIIKNSNKIINFIDLPGNFKYIKTTLFGLTAHRPDHVFIFVSLLDMDNPITKLHINLCEKLEINYTKIYTKKDISNINMQNAISNITGEGIHTIKNLIRDINPNKVLKEEINKTTEFIINDIIVIPDMGTVLIGYVNEGKIKIGNKLMIGPYNNSFYTVEIMSIHKKQIPCKYLYQNETGTIIINSEANINISKHMMLITSDHLINFKTIFKILLKDKNELKEGSKLMSFCRNIYDIVTIIKIIDDTIILSYSTIQYIKKNEFIVLRNNNEFYVGIILE</sequence>
<organism evidence="2">
    <name type="scientific">Indivirus ILV1</name>
    <dbReference type="NCBI Taxonomy" id="1977633"/>
    <lineage>
        <taxon>Viruses</taxon>
        <taxon>Varidnaviria</taxon>
        <taxon>Bamfordvirae</taxon>
        <taxon>Nucleocytoviricota</taxon>
        <taxon>Megaviricetes</taxon>
        <taxon>Imitervirales</taxon>
        <taxon>Mimiviridae</taxon>
        <taxon>Klosneuvirinae</taxon>
        <taxon>Indivirus</taxon>
    </lineage>
</organism>